<dbReference type="PROSITE" id="PS51257">
    <property type="entry name" value="PROKAR_LIPOPROTEIN"/>
    <property type="match status" value="1"/>
</dbReference>
<evidence type="ECO:0000256" key="2">
    <source>
        <dbReference type="ARBA" id="ARBA00022723"/>
    </source>
</evidence>
<dbReference type="InterPro" id="IPR051013">
    <property type="entry name" value="MBL_superfamily_lactonases"/>
</dbReference>
<dbReference type="CDD" id="cd07729">
    <property type="entry name" value="AHL_lactonase_MBL-fold"/>
    <property type="match status" value="1"/>
</dbReference>
<dbReference type="GO" id="GO:0102007">
    <property type="term" value="F:acyl-L-homoserine-lactone lactonohydrolase activity"/>
    <property type="evidence" value="ECO:0007669"/>
    <property type="project" value="UniProtKB-EC"/>
</dbReference>
<protein>
    <submittedName>
        <fullName evidence="7">N-acyl homoserine lactonase AttM</fullName>
        <ecNumber evidence="7">3.1.1.81</ecNumber>
    </submittedName>
</protein>
<dbReference type="KEGG" id="tsv:DSM104635_03525"/>
<gene>
    <name evidence="7" type="primary">attM</name>
    <name evidence="7" type="ORF">DSM104635_03525</name>
</gene>
<evidence type="ECO:0000256" key="3">
    <source>
        <dbReference type="ARBA" id="ARBA00022801"/>
    </source>
</evidence>
<evidence type="ECO:0000313" key="8">
    <source>
        <dbReference type="Proteomes" id="UP000431269"/>
    </source>
</evidence>
<reference evidence="8" key="1">
    <citation type="submission" date="2019-12" db="EMBL/GenBank/DDBJ databases">
        <title>Complete genome of Terracaulis silvestris 0127_4.</title>
        <authorList>
            <person name="Vieira S."/>
            <person name="Riedel T."/>
            <person name="Sproer C."/>
            <person name="Pascual J."/>
            <person name="Boedeker C."/>
            <person name="Overmann J."/>
        </authorList>
    </citation>
    <scope>NUCLEOTIDE SEQUENCE [LARGE SCALE GENOMIC DNA]</scope>
    <source>
        <strain evidence="8">0127_4</strain>
    </source>
</reference>
<keyword evidence="5" id="KW-0732">Signal</keyword>
<dbReference type="RefSeq" id="WP_158767441.1">
    <property type="nucleotide sequence ID" value="NZ_CP047045.1"/>
</dbReference>
<comment type="similarity">
    <text evidence="1">Belongs to the metallo-beta-lactamase superfamily.</text>
</comment>
<accession>A0A6I6MW64</accession>
<keyword evidence="4" id="KW-0862">Zinc</keyword>
<dbReference type="InterPro" id="IPR036866">
    <property type="entry name" value="RibonucZ/Hydroxyglut_hydro"/>
</dbReference>
<dbReference type="GO" id="GO:0046872">
    <property type="term" value="F:metal ion binding"/>
    <property type="evidence" value="ECO:0007669"/>
    <property type="project" value="UniProtKB-KW"/>
</dbReference>
<evidence type="ECO:0000256" key="1">
    <source>
        <dbReference type="ARBA" id="ARBA00007749"/>
    </source>
</evidence>
<evidence type="ECO:0000256" key="5">
    <source>
        <dbReference type="SAM" id="SignalP"/>
    </source>
</evidence>
<dbReference type="PANTHER" id="PTHR42978:SF3">
    <property type="entry name" value="BLR3078 PROTEIN"/>
    <property type="match status" value="1"/>
</dbReference>
<name>A0A6I6MW64_9CAUL</name>
<feature type="domain" description="Metallo-beta-lactamase" evidence="6">
    <location>
        <begin position="63"/>
        <end position="271"/>
    </location>
</feature>
<dbReference type="AlphaFoldDB" id="A0A6I6MW64"/>
<dbReference type="EMBL" id="CP047045">
    <property type="protein sequence ID" value="QGZ96664.1"/>
    <property type="molecule type" value="Genomic_DNA"/>
</dbReference>
<organism evidence="7 8">
    <name type="scientific">Terricaulis silvestris</name>
    <dbReference type="NCBI Taxonomy" id="2686094"/>
    <lineage>
        <taxon>Bacteria</taxon>
        <taxon>Pseudomonadati</taxon>
        <taxon>Pseudomonadota</taxon>
        <taxon>Alphaproteobacteria</taxon>
        <taxon>Caulobacterales</taxon>
        <taxon>Caulobacteraceae</taxon>
        <taxon>Terricaulis</taxon>
    </lineage>
</organism>
<dbReference type="EC" id="3.1.1.81" evidence="7"/>
<feature type="chain" id="PRO_5026025501" evidence="5">
    <location>
        <begin position="24"/>
        <end position="287"/>
    </location>
</feature>
<dbReference type="SUPFAM" id="SSF56281">
    <property type="entry name" value="Metallo-hydrolase/oxidoreductase"/>
    <property type="match status" value="1"/>
</dbReference>
<keyword evidence="2" id="KW-0479">Metal-binding</keyword>
<evidence type="ECO:0000313" key="7">
    <source>
        <dbReference type="EMBL" id="QGZ96664.1"/>
    </source>
</evidence>
<evidence type="ECO:0000256" key="4">
    <source>
        <dbReference type="ARBA" id="ARBA00022833"/>
    </source>
</evidence>
<dbReference type="SMART" id="SM00849">
    <property type="entry name" value="Lactamase_B"/>
    <property type="match status" value="1"/>
</dbReference>
<sequence>MALRNALLAAAACALAACNQSGAPEPDPPAVQLYAMDCGHSTFSDIGMFADDGSMNGQSRTLVVPCYLIRHPSGDLIWDTGLPEAIADMPDGWRPDGFPAHFVVPVKLTAQLQQLGLTPADIEFVSFSHMHSDHTGNGNLFTASTWIVDADERTRMFDAEHRADPQDFNNYNRLETAETQLIEGDAEHDVFGDGSVRVIQAPGHTPGHTVLLVQLPNAGAVLVTGDMWHLAESRERRLVPSFNTDRAQTIASMDKVEALARENEALVIREHVQEDFDAMPRFPEALN</sequence>
<feature type="signal peptide" evidence="5">
    <location>
        <begin position="1"/>
        <end position="23"/>
    </location>
</feature>
<dbReference type="InterPro" id="IPR001279">
    <property type="entry name" value="Metallo-B-lactamas"/>
</dbReference>
<dbReference type="Pfam" id="PF00753">
    <property type="entry name" value="Lactamase_B"/>
    <property type="match status" value="1"/>
</dbReference>
<proteinExistence type="inferred from homology"/>
<dbReference type="PANTHER" id="PTHR42978">
    <property type="entry name" value="QUORUM-QUENCHING LACTONASE YTNP-RELATED-RELATED"/>
    <property type="match status" value="1"/>
</dbReference>
<keyword evidence="8" id="KW-1185">Reference proteome</keyword>
<dbReference type="Gene3D" id="3.60.15.10">
    <property type="entry name" value="Ribonuclease Z/Hydroxyacylglutathione hydrolase-like"/>
    <property type="match status" value="1"/>
</dbReference>
<dbReference type="Proteomes" id="UP000431269">
    <property type="component" value="Chromosome"/>
</dbReference>
<keyword evidence="3 7" id="KW-0378">Hydrolase</keyword>
<evidence type="ECO:0000259" key="6">
    <source>
        <dbReference type="SMART" id="SM00849"/>
    </source>
</evidence>